<name>A0A232F105_9HYME</name>
<reference evidence="4 5" key="1">
    <citation type="journal article" date="2017" name="Curr. Biol.">
        <title>The Evolution of Venom by Co-option of Single-Copy Genes.</title>
        <authorList>
            <person name="Martinson E.O."/>
            <person name="Mrinalini"/>
            <person name="Kelkar Y.D."/>
            <person name="Chang C.H."/>
            <person name="Werren J.H."/>
        </authorList>
    </citation>
    <scope>NUCLEOTIDE SEQUENCE [LARGE SCALE GENOMIC DNA]</scope>
    <source>
        <strain evidence="4 5">Alberta</strain>
        <tissue evidence="4">Whole body</tissue>
    </source>
</reference>
<evidence type="ECO:0000256" key="1">
    <source>
        <dbReference type="ARBA" id="ARBA00022734"/>
    </source>
</evidence>
<dbReference type="EMBL" id="NNAY01001358">
    <property type="protein sequence ID" value="OXU24249.1"/>
    <property type="molecule type" value="Genomic_DNA"/>
</dbReference>
<feature type="domain" description="Galectin" evidence="3">
    <location>
        <begin position="199"/>
        <end position="335"/>
    </location>
</feature>
<dbReference type="OrthoDB" id="5795596at2759"/>
<evidence type="ECO:0000256" key="2">
    <source>
        <dbReference type="RuleBase" id="RU102079"/>
    </source>
</evidence>
<dbReference type="SUPFAM" id="SSF49899">
    <property type="entry name" value="Concanavalin A-like lectins/glucanases"/>
    <property type="match status" value="2"/>
</dbReference>
<dbReference type="GO" id="GO:0030246">
    <property type="term" value="F:carbohydrate binding"/>
    <property type="evidence" value="ECO:0007669"/>
    <property type="project" value="UniProtKB-UniRule"/>
</dbReference>
<dbReference type="STRING" id="543379.A0A232F105"/>
<dbReference type="PANTHER" id="PTHR11346">
    <property type="entry name" value="GALECTIN"/>
    <property type="match status" value="1"/>
</dbReference>
<dbReference type="InterPro" id="IPR044156">
    <property type="entry name" value="Galectin-like"/>
</dbReference>
<accession>A0A232F105</accession>
<dbReference type="Gene3D" id="2.60.120.200">
    <property type="match status" value="2"/>
</dbReference>
<sequence length="337" mass="39064">MSREWLRAVVARRNEAFNNFQHVDPEAVAVNVSTIHKLNELKPTSAIIVTGYIPIEAIRFSINLKCKTSGNIALHFNPRLDRGYVVRNTKFKGCWDVEETCSPVGSRGYVFRRNSFFHLTIFCTLNEFQIAIDGEHFCAFAYRMPLEEIFGIEFNDDIEEPKVRQTNISMYPDPEICKPTRILELLDDEPLDSNLELPIVVDLPKGFGIGAKLLMKGRLKLLPHSFYINLQKGNMIYPHPAIALHLNPRYHYGNQPSCFVMNCWNNGKWDREERHDGQTWCPGREFLLTIRCEYEGYVIWLNDRIIGEFKHRLMPSVIDTIRITGDLVVYEMLVSYS</sequence>
<evidence type="ECO:0000313" key="4">
    <source>
        <dbReference type="EMBL" id="OXU24249.1"/>
    </source>
</evidence>
<dbReference type="SMART" id="SM00276">
    <property type="entry name" value="GLECT"/>
    <property type="match status" value="2"/>
</dbReference>
<keyword evidence="5" id="KW-1185">Reference proteome</keyword>
<dbReference type="Pfam" id="PF00337">
    <property type="entry name" value="Gal-bind_lectin"/>
    <property type="match status" value="2"/>
</dbReference>
<dbReference type="SMART" id="SM00908">
    <property type="entry name" value="Gal-bind_lectin"/>
    <property type="match status" value="2"/>
</dbReference>
<evidence type="ECO:0000259" key="3">
    <source>
        <dbReference type="PROSITE" id="PS51304"/>
    </source>
</evidence>
<gene>
    <name evidence="4" type="ORF">TSAR_012807</name>
</gene>
<dbReference type="PANTHER" id="PTHR11346:SF176">
    <property type="entry name" value="32 KDA BETA-GALACTOSIDE-BINDING LECTIN LEC-3"/>
    <property type="match status" value="1"/>
</dbReference>
<organism evidence="4 5">
    <name type="scientific">Trichomalopsis sarcophagae</name>
    <dbReference type="NCBI Taxonomy" id="543379"/>
    <lineage>
        <taxon>Eukaryota</taxon>
        <taxon>Metazoa</taxon>
        <taxon>Ecdysozoa</taxon>
        <taxon>Arthropoda</taxon>
        <taxon>Hexapoda</taxon>
        <taxon>Insecta</taxon>
        <taxon>Pterygota</taxon>
        <taxon>Neoptera</taxon>
        <taxon>Endopterygota</taxon>
        <taxon>Hymenoptera</taxon>
        <taxon>Apocrita</taxon>
        <taxon>Proctotrupomorpha</taxon>
        <taxon>Chalcidoidea</taxon>
        <taxon>Pteromalidae</taxon>
        <taxon>Pteromalinae</taxon>
        <taxon>Trichomalopsis</taxon>
    </lineage>
</organism>
<dbReference type="CDD" id="cd00070">
    <property type="entry name" value="GLECT"/>
    <property type="match status" value="2"/>
</dbReference>
<evidence type="ECO:0000313" key="5">
    <source>
        <dbReference type="Proteomes" id="UP000215335"/>
    </source>
</evidence>
<dbReference type="InterPro" id="IPR013320">
    <property type="entry name" value="ConA-like_dom_sf"/>
</dbReference>
<dbReference type="InterPro" id="IPR001079">
    <property type="entry name" value="Galectin_CRD"/>
</dbReference>
<keyword evidence="1 2" id="KW-0430">Lectin</keyword>
<dbReference type="Proteomes" id="UP000215335">
    <property type="component" value="Unassembled WGS sequence"/>
</dbReference>
<dbReference type="PROSITE" id="PS51304">
    <property type="entry name" value="GALECTIN"/>
    <property type="match status" value="2"/>
</dbReference>
<dbReference type="AlphaFoldDB" id="A0A232F105"/>
<dbReference type="GO" id="GO:0016936">
    <property type="term" value="F:galactoside binding"/>
    <property type="evidence" value="ECO:0007669"/>
    <property type="project" value="TreeGrafter"/>
</dbReference>
<comment type="caution">
    <text evidence="4">The sequence shown here is derived from an EMBL/GenBank/DDBJ whole genome shotgun (WGS) entry which is preliminary data.</text>
</comment>
<protein>
    <recommendedName>
        <fullName evidence="2">Galectin</fullName>
    </recommendedName>
</protein>
<proteinExistence type="predicted"/>
<feature type="domain" description="Galectin" evidence="3">
    <location>
        <begin position="33"/>
        <end position="169"/>
    </location>
</feature>